<feature type="compositionally biased region" description="Basic and acidic residues" evidence="1">
    <location>
        <begin position="9"/>
        <end position="18"/>
    </location>
</feature>
<name>A0A7J5B6V6_9MICO</name>
<evidence type="ECO:0000256" key="1">
    <source>
        <dbReference type="SAM" id="MobiDB-lite"/>
    </source>
</evidence>
<evidence type="ECO:0008006" key="4">
    <source>
        <dbReference type="Google" id="ProtNLM"/>
    </source>
</evidence>
<comment type="caution">
    <text evidence="2">The sequence shown here is derived from an EMBL/GenBank/DDBJ whole genome shotgun (WGS) entry which is preliminary data.</text>
</comment>
<proteinExistence type="predicted"/>
<feature type="region of interest" description="Disordered" evidence="1">
    <location>
        <begin position="1"/>
        <end position="24"/>
    </location>
</feature>
<sequence>MSLTPTTETHGEHVERTTKLASDQSDSTIWTAPFWRGTGERALKTATQVAVAAITVSTGADLIPAVGVEGINWAGVASVTAVATILSLFTSLGNASFTAGR</sequence>
<reference evidence="2 3" key="1">
    <citation type="submission" date="2019-09" db="EMBL/GenBank/DDBJ databases">
        <title>Phylogeny of genus Pseudoclavibacter and closely related genus.</title>
        <authorList>
            <person name="Li Y."/>
        </authorList>
    </citation>
    <scope>NUCLEOTIDE SEQUENCE [LARGE SCALE GENOMIC DNA]</scope>
    <source>
        <strain evidence="2 3">THG-MD12</strain>
    </source>
</reference>
<dbReference type="AlphaFoldDB" id="A0A7J5B6V6"/>
<evidence type="ECO:0000313" key="2">
    <source>
        <dbReference type="EMBL" id="KAB1639882.1"/>
    </source>
</evidence>
<dbReference type="Proteomes" id="UP000490386">
    <property type="component" value="Unassembled WGS sequence"/>
</dbReference>
<organism evidence="2 3">
    <name type="scientific">Pseudoclavibacter terrae</name>
    <dbReference type="NCBI Taxonomy" id="1530195"/>
    <lineage>
        <taxon>Bacteria</taxon>
        <taxon>Bacillati</taxon>
        <taxon>Actinomycetota</taxon>
        <taxon>Actinomycetes</taxon>
        <taxon>Micrococcales</taxon>
        <taxon>Microbacteriaceae</taxon>
        <taxon>Pseudoclavibacter</taxon>
    </lineage>
</organism>
<protein>
    <recommendedName>
        <fullName evidence="4">Holin</fullName>
    </recommendedName>
</protein>
<dbReference type="InterPro" id="IPR020109">
    <property type="entry name" value="Holin_r1t"/>
</dbReference>
<evidence type="ECO:0000313" key="3">
    <source>
        <dbReference type="Proteomes" id="UP000490386"/>
    </source>
</evidence>
<dbReference type="RefSeq" id="WP_151423023.1">
    <property type="nucleotide sequence ID" value="NZ_WBJX01000001.1"/>
</dbReference>
<dbReference type="Pfam" id="PF16945">
    <property type="entry name" value="Phage_r1t_holin"/>
    <property type="match status" value="1"/>
</dbReference>
<accession>A0A7J5B6V6</accession>
<dbReference type="EMBL" id="WBJX01000001">
    <property type="protein sequence ID" value="KAB1639882.1"/>
    <property type="molecule type" value="Genomic_DNA"/>
</dbReference>
<gene>
    <name evidence="2" type="ORF">F8O03_06115</name>
</gene>
<keyword evidence="3" id="KW-1185">Reference proteome</keyword>